<dbReference type="EMBL" id="JABBGA010000019">
    <property type="protein sequence ID" value="NML27882.1"/>
    <property type="molecule type" value="Genomic_DNA"/>
</dbReference>
<gene>
    <name evidence="1" type="ORF">HHL15_19165</name>
</gene>
<organism evidence="1 2">
    <name type="scientific">Zoogloea dura</name>
    <dbReference type="NCBI Taxonomy" id="2728840"/>
    <lineage>
        <taxon>Bacteria</taxon>
        <taxon>Pseudomonadati</taxon>
        <taxon>Pseudomonadota</taxon>
        <taxon>Betaproteobacteria</taxon>
        <taxon>Rhodocyclales</taxon>
        <taxon>Zoogloeaceae</taxon>
        <taxon>Zoogloea</taxon>
    </lineage>
</organism>
<keyword evidence="2" id="KW-1185">Reference proteome</keyword>
<dbReference type="AlphaFoldDB" id="A0A848G9Q2"/>
<comment type="caution">
    <text evidence="1">The sequence shown here is derived from an EMBL/GenBank/DDBJ whole genome shotgun (WGS) entry which is preliminary data.</text>
</comment>
<evidence type="ECO:0000313" key="1">
    <source>
        <dbReference type="EMBL" id="NML27882.1"/>
    </source>
</evidence>
<evidence type="ECO:0000313" key="2">
    <source>
        <dbReference type="Proteomes" id="UP000580043"/>
    </source>
</evidence>
<dbReference type="Proteomes" id="UP000580043">
    <property type="component" value="Unassembled WGS sequence"/>
</dbReference>
<reference evidence="1 2" key="1">
    <citation type="submission" date="2020-04" db="EMBL/GenBank/DDBJ databases">
        <title>Zoogloea sp. G-4-1-14 isolated from soil.</title>
        <authorList>
            <person name="Dahal R.H."/>
        </authorList>
    </citation>
    <scope>NUCLEOTIDE SEQUENCE [LARGE SCALE GENOMIC DNA]</scope>
    <source>
        <strain evidence="1 2">G-4-1-14</strain>
    </source>
</reference>
<name>A0A848G9Q2_9RHOO</name>
<sequence length="63" mass="7084">MTSADTCNTDLLHLMTSARSQHDRAIGDFLHQIWQAFVEELTPAPVLELARRAHQARSPHPGH</sequence>
<dbReference type="RefSeq" id="WP_169147411.1">
    <property type="nucleotide sequence ID" value="NZ_JABBGA010000019.1"/>
</dbReference>
<accession>A0A848G9Q2</accession>
<proteinExistence type="predicted"/>
<protein>
    <submittedName>
        <fullName evidence="1">Uncharacterized protein</fullName>
    </submittedName>
</protein>